<reference evidence="2 3" key="1">
    <citation type="journal article" date="2019" name="Plant Biotechnol. J.">
        <title>The red bayberry genome and genetic basis of sex determination.</title>
        <authorList>
            <person name="Jia H.M."/>
            <person name="Jia H.J."/>
            <person name="Cai Q.L."/>
            <person name="Wang Y."/>
            <person name="Zhao H.B."/>
            <person name="Yang W.F."/>
            <person name="Wang G.Y."/>
            <person name="Li Y.H."/>
            <person name="Zhan D.L."/>
            <person name="Shen Y.T."/>
            <person name="Niu Q.F."/>
            <person name="Chang L."/>
            <person name="Qiu J."/>
            <person name="Zhao L."/>
            <person name="Xie H.B."/>
            <person name="Fu W.Y."/>
            <person name="Jin J."/>
            <person name="Li X.W."/>
            <person name="Jiao Y."/>
            <person name="Zhou C.C."/>
            <person name="Tu T."/>
            <person name="Chai C.Y."/>
            <person name="Gao J.L."/>
            <person name="Fan L.J."/>
            <person name="van de Weg E."/>
            <person name="Wang J.Y."/>
            <person name="Gao Z.S."/>
        </authorList>
    </citation>
    <scope>NUCLEOTIDE SEQUENCE [LARGE SCALE GENOMIC DNA]</scope>
    <source>
        <tissue evidence="2">Leaves</tissue>
    </source>
</reference>
<feature type="compositionally biased region" description="Polar residues" evidence="1">
    <location>
        <begin position="194"/>
        <end position="205"/>
    </location>
</feature>
<keyword evidence="3" id="KW-1185">Reference proteome</keyword>
<evidence type="ECO:0000256" key="1">
    <source>
        <dbReference type="SAM" id="MobiDB-lite"/>
    </source>
</evidence>
<name>A0A6A1VZV7_9ROSI</name>
<dbReference type="AlphaFoldDB" id="A0A6A1VZV7"/>
<accession>A0A6A1VZV7</accession>
<evidence type="ECO:0000313" key="2">
    <source>
        <dbReference type="EMBL" id="KAB1216090.1"/>
    </source>
</evidence>
<dbReference type="EMBL" id="RXIC02000022">
    <property type="protein sequence ID" value="KAB1216090.1"/>
    <property type="molecule type" value="Genomic_DNA"/>
</dbReference>
<proteinExistence type="predicted"/>
<dbReference type="Proteomes" id="UP000516437">
    <property type="component" value="Chromosome 4"/>
</dbReference>
<feature type="compositionally biased region" description="Acidic residues" evidence="1">
    <location>
        <begin position="80"/>
        <end position="89"/>
    </location>
</feature>
<organism evidence="2 3">
    <name type="scientific">Morella rubra</name>
    <name type="common">Chinese bayberry</name>
    <dbReference type="NCBI Taxonomy" id="262757"/>
    <lineage>
        <taxon>Eukaryota</taxon>
        <taxon>Viridiplantae</taxon>
        <taxon>Streptophyta</taxon>
        <taxon>Embryophyta</taxon>
        <taxon>Tracheophyta</taxon>
        <taxon>Spermatophyta</taxon>
        <taxon>Magnoliopsida</taxon>
        <taxon>eudicotyledons</taxon>
        <taxon>Gunneridae</taxon>
        <taxon>Pentapetalae</taxon>
        <taxon>rosids</taxon>
        <taxon>fabids</taxon>
        <taxon>Fagales</taxon>
        <taxon>Myricaceae</taxon>
        <taxon>Morella</taxon>
    </lineage>
</organism>
<evidence type="ECO:0000313" key="3">
    <source>
        <dbReference type="Proteomes" id="UP000516437"/>
    </source>
</evidence>
<protein>
    <submittedName>
        <fullName evidence="2">Uncharacterized protein</fullName>
    </submittedName>
</protein>
<feature type="region of interest" description="Disordered" evidence="1">
    <location>
        <begin position="61"/>
        <end position="237"/>
    </location>
</feature>
<feature type="compositionally biased region" description="Polar residues" evidence="1">
    <location>
        <begin position="173"/>
        <end position="185"/>
    </location>
</feature>
<gene>
    <name evidence="2" type="ORF">CJ030_MR4G027174</name>
</gene>
<feature type="compositionally biased region" description="Basic and acidic residues" evidence="1">
    <location>
        <begin position="228"/>
        <end position="237"/>
    </location>
</feature>
<comment type="caution">
    <text evidence="2">The sequence shown here is derived from an EMBL/GenBank/DDBJ whole genome shotgun (WGS) entry which is preliminary data.</text>
</comment>
<feature type="compositionally biased region" description="Low complexity" evidence="1">
    <location>
        <begin position="64"/>
        <end position="79"/>
    </location>
</feature>
<sequence length="237" mass="25540">MSALDCDADVLRIIALLDQVNEDELHVYPEHGLDIPDLQPEASLPPPLLFLTGSCSGVPELRVDGGASNDAGASSGASNDGDEESESDSEAERAVIKASGENGDVEGDGDASGRNVQNKSEKAKVVETPDMQQPENISTRRKEAIDWFGTGGKDGAHTIEEQPSDGTIFVPAQTPTLRRSPQKRATTSKEREPTNSAVNQMRAQTQPPPLRSPIKKAVAINQQQENNEYGRRERVTQ</sequence>